<evidence type="ECO:0000313" key="4">
    <source>
        <dbReference type="Proteomes" id="UP000295472"/>
    </source>
</evidence>
<dbReference type="AlphaFoldDB" id="A0A1M7LEQ0"/>
<dbReference type="EMBL" id="SOEF01000037">
    <property type="protein sequence ID" value="TDX38289.1"/>
    <property type="molecule type" value="Genomic_DNA"/>
</dbReference>
<name>A0A1M7LEQ0_9FIRM</name>
<comment type="caution">
    <text evidence="1">The sequence shown here is derived from an EMBL/GenBank/DDBJ whole genome shotgun (WGS) entry which is preliminary data.</text>
</comment>
<reference evidence="1 3" key="1">
    <citation type="submission" date="2018-04" db="EMBL/GenBank/DDBJ databases">
        <title>Subsurface microbial communities from deep shales in Ohio and West Virginia, USA.</title>
        <authorList>
            <person name="Wrighton K."/>
        </authorList>
    </citation>
    <scope>NUCLEOTIDE SEQUENCE [LARGE SCALE GENOMIC DNA]</scope>
    <source>
        <strain evidence="2 4">DSMZ 11287</strain>
        <strain evidence="1 3">MSL28</strain>
    </source>
</reference>
<proteinExistence type="predicted"/>
<evidence type="ECO:0000313" key="1">
    <source>
        <dbReference type="EMBL" id="PXV70117.1"/>
    </source>
</evidence>
<evidence type="ECO:0000313" key="3">
    <source>
        <dbReference type="Proteomes" id="UP000247389"/>
    </source>
</evidence>
<organism evidence="1 3">
    <name type="scientific">Halanaerobium congolense</name>
    <dbReference type="NCBI Taxonomy" id="54121"/>
    <lineage>
        <taxon>Bacteria</taxon>
        <taxon>Bacillati</taxon>
        <taxon>Bacillota</taxon>
        <taxon>Clostridia</taxon>
        <taxon>Halanaerobiales</taxon>
        <taxon>Halanaerobiaceae</taxon>
        <taxon>Halanaerobium</taxon>
    </lineage>
</organism>
<dbReference type="RefSeq" id="WP_073158439.1">
    <property type="nucleotide sequence ID" value="NZ_FNDF01000033.1"/>
</dbReference>
<sequence length="227" mass="26458">MDNYVLALLKFGKTKHIRELQNGILYMNPLSYFRGIEEDKSRGDKNEGLHRFLQKDSLTITIGDQIINKEDIVKPVEIRLSKVQDFNLFCMYAINSKTIKSNNFQFILDDRIYKFGDACLAVQDGDEFINRIKLAINNKNKVLNKRIKTKGSKLVEYVDKKNYSGEMGIFKKFNNYSYQHEYRIAFDVPEDLRNETGVFKLDIGDISDITEIFKTKEIENLVDIKGE</sequence>
<gene>
    <name evidence="2" type="ORF">C7954_1373</name>
    <name evidence="1" type="ORF">C8C78_101114</name>
</gene>
<dbReference type="Proteomes" id="UP000295472">
    <property type="component" value="Unassembled WGS sequence"/>
</dbReference>
<dbReference type="EMBL" id="QICM01000001">
    <property type="protein sequence ID" value="PXV70117.1"/>
    <property type="molecule type" value="Genomic_DNA"/>
</dbReference>
<evidence type="ECO:0000313" key="2">
    <source>
        <dbReference type="EMBL" id="TDX38289.1"/>
    </source>
</evidence>
<dbReference type="OrthoDB" id="2083547at2"/>
<accession>A0A1M7LEQ0</accession>
<dbReference type="Proteomes" id="UP000247389">
    <property type="component" value="Unassembled WGS sequence"/>
</dbReference>
<protein>
    <submittedName>
        <fullName evidence="1">Uncharacterized protein</fullName>
    </submittedName>
</protein>
<dbReference type="GeneID" id="57013709"/>